<feature type="domain" description="EGF-like" evidence="11">
    <location>
        <begin position="982"/>
        <end position="1015"/>
    </location>
</feature>
<organism evidence="14 15">
    <name type="scientific">Desmophyllum pertusum</name>
    <dbReference type="NCBI Taxonomy" id="174260"/>
    <lineage>
        <taxon>Eukaryota</taxon>
        <taxon>Metazoa</taxon>
        <taxon>Cnidaria</taxon>
        <taxon>Anthozoa</taxon>
        <taxon>Hexacorallia</taxon>
        <taxon>Scleractinia</taxon>
        <taxon>Caryophylliina</taxon>
        <taxon>Caryophylliidae</taxon>
        <taxon>Desmophyllum</taxon>
    </lineage>
</organism>
<dbReference type="InterPro" id="IPR000742">
    <property type="entry name" value="EGF"/>
</dbReference>
<dbReference type="SUPFAM" id="SSF49313">
    <property type="entry name" value="Cadherin-like"/>
    <property type="match status" value="2"/>
</dbReference>
<dbReference type="InterPro" id="IPR001846">
    <property type="entry name" value="VWF_type-D"/>
</dbReference>
<comment type="caution">
    <text evidence="14">The sequence shown here is derived from an EMBL/GenBank/DDBJ whole genome shotgun (WGS) entry which is preliminary data.</text>
</comment>
<feature type="disulfide bond" evidence="9">
    <location>
        <begin position="1005"/>
        <end position="1014"/>
    </location>
</feature>
<feature type="domain" description="Cadherin" evidence="12">
    <location>
        <begin position="1106"/>
        <end position="1213"/>
    </location>
</feature>
<evidence type="ECO:0000259" key="11">
    <source>
        <dbReference type="PROSITE" id="PS50026"/>
    </source>
</evidence>
<evidence type="ECO:0000256" key="2">
    <source>
        <dbReference type="ARBA" id="ARBA00022692"/>
    </source>
</evidence>
<dbReference type="InterPro" id="IPR015919">
    <property type="entry name" value="Cadherin-like_sf"/>
</dbReference>
<dbReference type="Pfam" id="PF00028">
    <property type="entry name" value="Cadherin"/>
    <property type="match status" value="2"/>
</dbReference>
<feature type="domain" description="VWFD" evidence="13">
    <location>
        <begin position="477"/>
        <end position="658"/>
    </location>
</feature>
<keyword evidence="6" id="KW-0472">Membrane</keyword>
<evidence type="ECO:0000313" key="15">
    <source>
        <dbReference type="Proteomes" id="UP001163046"/>
    </source>
</evidence>
<dbReference type="SMART" id="SM00181">
    <property type="entry name" value="EGF"/>
    <property type="match status" value="9"/>
</dbReference>
<dbReference type="SMART" id="SM00112">
    <property type="entry name" value="CA"/>
    <property type="match status" value="2"/>
</dbReference>
<feature type="domain" description="EGF-like" evidence="11">
    <location>
        <begin position="907"/>
        <end position="941"/>
    </location>
</feature>
<feature type="domain" description="Cadherin" evidence="12">
    <location>
        <begin position="1215"/>
        <end position="1319"/>
    </location>
</feature>
<name>A0A9X0CPD1_9CNID</name>
<dbReference type="PRINTS" id="PR00205">
    <property type="entry name" value="CADHERIN"/>
</dbReference>
<evidence type="ECO:0000256" key="9">
    <source>
        <dbReference type="PROSITE-ProRule" id="PRU00076"/>
    </source>
</evidence>
<dbReference type="FunFam" id="2.60.40.60:FF:000020">
    <property type="entry name" value="Dachsous cadherin-related 1b"/>
    <property type="match status" value="1"/>
</dbReference>
<feature type="region of interest" description="Disordered" evidence="10">
    <location>
        <begin position="258"/>
        <end position="279"/>
    </location>
</feature>
<sequence>MIGEVIYNVDVQIGIEVSRDYIKGTYSILKPVQLGSTFCVPIAGVCIPCAFFLEANLESVIKVVEKAYVPLSLKTSVQLGMGGFCSRFGGCRTINPHFQFNRRFGNGRVKVEAEIAAESLFVPKITFRLPSLPRFLRKLVNRFSNIWKKVSKNFLGYSPGDSSDTGDFSILRLSVEVPFGLKCAAKPCSEKCMKEQREPYEFGISFGFSEVVGKLAIGFGKKNYNLAALSRKIYGGALYEDSFCIPCENSKPACGCPTTPPPTTTERTTTERTTTEKTTVATTEMTTKMTTEATTGTATTVGTTEMTTGTATTPGTTEMTTGTVTTPGTTEMTTPFTGSTTPNTGTTATPTPTTSGTTPPPTTPPPCECPNGEKGIVDPDGNCDCPPDCPKGKKAVIVNNRYNARIIHRAVNPRIVLWEGKDPNALSQMYSLVQVDWNVLRNEATGEELGRSSSRDIRRCEHKTIIELSRIEYDYYGIGEFWGCKSFFNDFGIQFRYFAYQRASLTVGVAIKAGLSVLSIMTVNTSDPKEFPKLRIDGMLVNLTARVGQKMKLNNGTVVMDIQTTFSSVSDETGVVLISLQYESGLTITADVRHSHVMGRQYLNVLITPTVAFKGHTEGLCGVMDNDPSNDMKGPDGELYNDPIQFADSWRITAVHNDSGLQGSWLWNSSNFHSDDVMDSSYSDPNFVPVYSLDGIDDVIVAKATAACSSLGLTGTILKSCIYDVAVTNDTSLTDQEILQQDCPDQCSGKGRCVNATCQCMIGWSGDSCQLGNCTDCSANHGTCVKGFCECEDGWEGVTCEQKATCYNVNNCTGPIHGICQRTDKCRCHDGYIGRDCSIIPTCSNVSDCSGRGICIDYDVCKCQKEWTGNDCTQFSCGSLDHCSGQGRCVALYKCDCDSGWAGASCAVPDCAGVNQCSGHGECVSSDACQCYPGFQGVTCSDVAECASLGNCSGHGVCMQEKQGANLTCRCYAGFSGVNCSLASCLSVNNCSGHGLCLEANFCQCDVGYTGLDCANASCESVNYCSGETNTYDDVTVMAFVLVMTRAPVILCGMAQHAVRPTVPVSITALTKEIVFYRILASVIRDMTVRRVTRQLKPNLHAPVFAAPLYNASVLENSPIGTNVLRVQASDADSGRNAQLLFLLDVGNDVSPAFTIDSISGEIFTSSALDYESSSSRLFKLKIVASDNGTPRKSSFVFMYINILDVNDHCPDFNSLHSKWFNISQYTHTGTLLTVISATDKDSGLNGEVRYSLSYASNRDGAFAVGEENGELSVVGELKAKEYRLQVVARDFGVPSCSRQTDVTVNVFALPGVTEAPSEITTGVTEGKKAVLVNNRYKCPDRPPSGEPPNCIVGRKGPGCSQPDVQPCSGTCSGNGIAVVVADGGSRCFCSRRWTGTCCDRRRPWWNSGDPHLETLDGEPILLVLSSYTKK</sequence>
<reference evidence="14" key="1">
    <citation type="submission" date="2023-01" db="EMBL/GenBank/DDBJ databases">
        <title>Genome assembly of the deep-sea coral Lophelia pertusa.</title>
        <authorList>
            <person name="Herrera S."/>
            <person name="Cordes E."/>
        </authorList>
    </citation>
    <scope>NUCLEOTIDE SEQUENCE</scope>
    <source>
        <strain evidence="14">USNM1676648</strain>
        <tissue evidence="14">Polyp</tissue>
    </source>
</reference>
<evidence type="ECO:0000256" key="4">
    <source>
        <dbReference type="ARBA" id="ARBA00022837"/>
    </source>
</evidence>
<keyword evidence="9" id="KW-0245">EGF-like domain</keyword>
<dbReference type="PROSITE" id="PS00022">
    <property type="entry name" value="EGF_1"/>
    <property type="match status" value="7"/>
</dbReference>
<gene>
    <name evidence="14" type="ORF">OS493_030185</name>
</gene>
<feature type="disulfide bond" evidence="9">
    <location>
        <begin position="931"/>
        <end position="940"/>
    </location>
</feature>
<evidence type="ECO:0000313" key="14">
    <source>
        <dbReference type="EMBL" id="KAJ7370755.1"/>
    </source>
</evidence>
<feature type="region of interest" description="Disordered" evidence="10">
    <location>
        <begin position="305"/>
        <end position="364"/>
    </location>
</feature>
<dbReference type="EMBL" id="MU826857">
    <property type="protein sequence ID" value="KAJ7370755.1"/>
    <property type="molecule type" value="Genomic_DNA"/>
</dbReference>
<dbReference type="PROSITE" id="PS51233">
    <property type="entry name" value="VWFD"/>
    <property type="match status" value="1"/>
</dbReference>
<protein>
    <recommendedName>
        <fullName evidence="16">Protocadherin Fat 4</fullName>
    </recommendedName>
</protein>
<dbReference type="GO" id="GO:0005509">
    <property type="term" value="F:calcium ion binding"/>
    <property type="evidence" value="ECO:0007669"/>
    <property type="project" value="UniProtKB-UniRule"/>
</dbReference>
<evidence type="ECO:0000256" key="1">
    <source>
        <dbReference type="ARBA" id="ARBA00004167"/>
    </source>
</evidence>
<feature type="domain" description="EGF-like" evidence="11">
    <location>
        <begin position="839"/>
        <end position="873"/>
    </location>
</feature>
<evidence type="ECO:0000256" key="10">
    <source>
        <dbReference type="SAM" id="MobiDB-lite"/>
    </source>
</evidence>
<dbReference type="PROSITE" id="PS50026">
    <property type="entry name" value="EGF_3"/>
    <property type="match status" value="5"/>
</dbReference>
<dbReference type="InterPro" id="IPR002126">
    <property type="entry name" value="Cadherin-like_dom"/>
</dbReference>
<proteinExistence type="predicted"/>
<dbReference type="InterPro" id="IPR050174">
    <property type="entry name" value="Protocadherin/Cadherin-CA"/>
</dbReference>
<dbReference type="CDD" id="cd00054">
    <property type="entry name" value="EGF_CA"/>
    <property type="match status" value="1"/>
</dbReference>
<accession>A0A9X0CPD1</accession>
<evidence type="ECO:0000259" key="12">
    <source>
        <dbReference type="PROSITE" id="PS50268"/>
    </source>
</evidence>
<feature type="domain" description="EGF-like" evidence="11">
    <location>
        <begin position="942"/>
        <end position="981"/>
    </location>
</feature>
<comment type="caution">
    <text evidence="9">Lacks conserved residue(s) required for the propagation of feature annotation.</text>
</comment>
<dbReference type="Proteomes" id="UP001163046">
    <property type="component" value="Unassembled WGS sequence"/>
</dbReference>
<dbReference type="GO" id="GO:0007156">
    <property type="term" value="P:homophilic cell adhesion via plasma membrane adhesion molecules"/>
    <property type="evidence" value="ECO:0007669"/>
    <property type="project" value="InterPro"/>
</dbReference>
<feature type="disulfide bond" evidence="9">
    <location>
        <begin position="971"/>
        <end position="980"/>
    </location>
</feature>
<comment type="subcellular location">
    <subcellularLocation>
        <location evidence="1">Membrane</location>
        <topology evidence="1">Single-pass membrane protein</topology>
    </subcellularLocation>
</comment>
<feature type="domain" description="EGF-like" evidence="11">
    <location>
        <begin position="1364"/>
        <end position="1400"/>
    </location>
</feature>
<keyword evidence="4 8" id="KW-0106">Calcium</keyword>
<dbReference type="PANTHER" id="PTHR24028">
    <property type="entry name" value="CADHERIN-87A"/>
    <property type="match status" value="1"/>
</dbReference>
<evidence type="ECO:0000256" key="8">
    <source>
        <dbReference type="PROSITE-ProRule" id="PRU00043"/>
    </source>
</evidence>
<dbReference type="PROSITE" id="PS50268">
    <property type="entry name" value="CADHERIN_2"/>
    <property type="match status" value="2"/>
</dbReference>
<evidence type="ECO:0008006" key="16">
    <source>
        <dbReference type="Google" id="ProtNLM"/>
    </source>
</evidence>
<dbReference type="PROSITE" id="PS01186">
    <property type="entry name" value="EGF_2"/>
    <property type="match status" value="5"/>
</dbReference>
<keyword evidence="15" id="KW-1185">Reference proteome</keyword>
<keyword evidence="9" id="KW-1015">Disulfide bond</keyword>
<feature type="disulfide bond" evidence="9">
    <location>
        <begin position="952"/>
        <end position="969"/>
    </location>
</feature>
<dbReference type="PANTHER" id="PTHR24028:SF310">
    <property type="entry name" value="NEURAL-CADHERIN-LIKE PROTEIN"/>
    <property type="match status" value="1"/>
</dbReference>
<evidence type="ECO:0000256" key="3">
    <source>
        <dbReference type="ARBA" id="ARBA00022737"/>
    </source>
</evidence>
<feature type="disulfide bond" evidence="9">
    <location>
        <begin position="1390"/>
        <end position="1399"/>
    </location>
</feature>
<evidence type="ECO:0000256" key="7">
    <source>
        <dbReference type="ARBA" id="ARBA00023180"/>
    </source>
</evidence>
<feature type="disulfide bond" evidence="9">
    <location>
        <begin position="863"/>
        <end position="872"/>
    </location>
</feature>
<dbReference type="OrthoDB" id="5971112at2759"/>
<dbReference type="Pfam" id="PF25024">
    <property type="entry name" value="EGF_TEN"/>
    <property type="match status" value="1"/>
</dbReference>
<dbReference type="PROSITE" id="PS00232">
    <property type="entry name" value="CADHERIN_1"/>
    <property type="match status" value="1"/>
</dbReference>
<dbReference type="Gene3D" id="2.10.25.10">
    <property type="entry name" value="Laminin"/>
    <property type="match status" value="4"/>
</dbReference>
<dbReference type="GO" id="GO:0005886">
    <property type="term" value="C:plasma membrane"/>
    <property type="evidence" value="ECO:0007669"/>
    <property type="project" value="InterPro"/>
</dbReference>
<dbReference type="Gene3D" id="2.60.40.60">
    <property type="entry name" value="Cadherins"/>
    <property type="match status" value="2"/>
</dbReference>
<keyword evidence="5" id="KW-1133">Transmembrane helix</keyword>
<evidence type="ECO:0000256" key="5">
    <source>
        <dbReference type="ARBA" id="ARBA00022989"/>
    </source>
</evidence>
<feature type="compositionally biased region" description="Low complexity" evidence="10">
    <location>
        <begin position="305"/>
        <end position="357"/>
    </location>
</feature>
<dbReference type="CDD" id="cd11304">
    <property type="entry name" value="Cadherin_repeat"/>
    <property type="match status" value="2"/>
</dbReference>
<evidence type="ECO:0000259" key="13">
    <source>
        <dbReference type="PROSITE" id="PS51233"/>
    </source>
</evidence>
<dbReference type="InterPro" id="IPR020894">
    <property type="entry name" value="Cadherin_CS"/>
</dbReference>
<evidence type="ECO:0000256" key="6">
    <source>
        <dbReference type="ARBA" id="ARBA00023136"/>
    </source>
</evidence>
<keyword evidence="3" id="KW-0677">Repeat</keyword>
<keyword evidence="2" id="KW-0812">Transmembrane</keyword>
<keyword evidence="7" id="KW-0325">Glycoprotein</keyword>